<feature type="compositionally biased region" description="Basic and acidic residues" evidence="3">
    <location>
        <begin position="321"/>
        <end position="336"/>
    </location>
</feature>
<proteinExistence type="predicted"/>
<keyword evidence="1" id="KW-1015">Disulfide bond</keyword>
<feature type="transmembrane region" description="Helical" evidence="4">
    <location>
        <begin position="255"/>
        <end position="276"/>
    </location>
</feature>
<gene>
    <name evidence="7" type="primary">LOC101996572</name>
</gene>
<keyword evidence="2" id="KW-0393">Immunoglobulin domain</keyword>
<dbReference type="InterPro" id="IPR003599">
    <property type="entry name" value="Ig_sub"/>
</dbReference>
<accession>A0ABM1TT84</accession>
<dbReference type="SMART" id="SM00409">
    <property type="entry name" value="IG"/>
    <property type="match status" value="2"/>
</dbReference>
<dbReference type="InterPro" id="IPR013783">
    <property type="entry name" value="Ig-like_fold"/>
</dbReference>
<feature type="compositionally biased region" description="Basic and acidic residues" evidence="3">
    <location>
        <begin position="291"/>
        <end position="313"/>
    </location>
</feature>
<dbReference type="PANTHER" id="PTHR11738">
    <property type="entry name" value="MHC CLASS I NK CELL RECEPTOR"/>
    <property type="match status" value="1"/>
</dbReference>
<dbReference type="RefSeq" id="XP_026632946.1">
    <property type="nucleotide sequence ID" value="XM_026777145.1"/>
</dbReference>
<keyword evidence="6" id="KW-1185">Reference proteome</keyword>
<dbReference type="InterPro" id="IPR007110">
    <property type="entry name" value="Ig-like_dom"/>
</dbReference>
<dbReference type="InterPro" id="IPR050412">
    <property type="entry name" value="Ig-like_Receptors_ImmuneReg"/>
</dbReference>
<reference evidence="7" key="1">
    <citation type="submission" date="2025-08" db="UniProtKB">
        <authorList>
            <consortium name="RefSeq"/>
        </authorList>
    </citation>
    <scope>IDENTIFICATION</scope>
</reference>
<evidence type="ECO:0000313" key="7">
    <source>
        <dbReference type="RefSeq" id="XP_026632946.1"/>
    </source>
</evidence>
<dbReference type="GeneID" id="101996572"/>
<evidence type="ECO:0000256" key="3">
    <source>
        <dbReference type="SAM" id="MobiDB-lite"/>
    </source>
</evidence>
<evidence type="ECO:0000256" key="1">
    <source>
        <dbReference type="ARBA" id="ARBA00023157"/>
    </source>
</evidence>
<feature type="domain" description="Ig-like" evidence="5">
    <location>
        <begin position="149"/>
        <end position="221"/>
    </location>
</feature>
<dbReference type="PANTHER" id="PTHR11738:SF181">
    <property type="entry name" value="LEUKOCYTE IMMUNOGLOBULIN-LIKE RECEPTOR SUBFAMILY B MEMBER 4A-RELATED"/>
    <property type="match status" value="1"/>
</dbReference>
<organism evidence="6 7">
    <name type="scientific">Microtus ochrogaster</name>
    <name type="common">Prairie vole</name>
    <dbReference type="NCBI Taxonomy" id="79684"/>
    <lineage>
        <taxon>Eukaryota</taxon>
        <taxon>Metazoa</taxon>
        <taxon>Chordata</taxon>
        <taxon>Craniata</taxon>
        <taxon>Vertebrata</taxon>
        <taxon>Euteleostomi</taxon>
        <taxon>Mammalia</taxon>
        <taxon>Eutheria</taxon>
        <taxon>Euarchontoglires</taxon>
        <taxon>Glires</taxon>
        <taxon>Rodentia</taxon>
        <taxon>Myomorpha</taxon>
        <taxon>Muroidea</taxon>
        <taxon>Cricetidae</taxon>
        <taxon>Arvicolinae</taxon>
        <taxon>Microtus</taxon>
    </lineage>
</organism>
<evidence type="ECO:0000259" key="5">
    <source>
        <dbReference type="PROSITE" id="PS50835"/>
    </source>
</evidence>
<dbReference type="Proteomes" id="UP000694915">
    <property type="component" value="Unplaced"/>
</dbReference>
<evidence type="ECO:0000256" key="4">
    <source>
        <dbReference type="SAM" id="Phobius"/>
    </source>
</evidence>
<protein>
    <submittedName>
        <fullName evidence="7">Leukocyte immunoglobulin-like receptor subfamily B member 4 isoform X1</fullName>
    </submittedName>
</protein>
<dbReference type="CDD" id="cd16843">
    <property type="entry name" value="IgC2_D1_D2_LILR_KIR_like"/>
    <property type="match status" value="1"/>
</dbReference>
<dbReference type="InterPro" id="IPR036179">
    <property type="entry name" value="Ig-like_dom_sf"/>
</dbReference>
<name>A0ABM1TT84_MICOH</name>
<evidence type="ECO:0000256" key="2">
    <source>
        <dbReference type="ARBA" id="ARBA00023319"/>
    </source>
</evidence>
<keyword evidence="4" id="KW-0472">Membrane</keyword>
<dbReference type="Pfam" id="PF00047">
    <property type="entry name" value="ig"/>
    <property type="match status" value="1"/>
</dbReference>
<dbReference type="SUPFAM" id="SSF48726">
    <property type="entry name" value="Immunoglobulin"/>
    <property type="match status" value="2"/>
</dbReference>
<evidence type="ECO:0000313" key="6">
    <source>
        <dbReference type="Proteomes" id="UP000694915"/>
    </source>
</evidence>
<dbReference type="Gene3D" id="2.60.40.10">
    <property type="entry name" value="Immunoglobulins"/>
    <property type="match status" value="2"/>
</dbReference>
<keyword evidence="4" id="KW-1133">Transmembrane helix</keyword>
<feature type="region of interest" description="Disordered" evidence="3">
    <location>
        <begin position="283"/>
        <end position="394"/>
    </location>
</feature>
<keyword evidence="4" id="KW-0812">Transmembrane</keyword>
<dbReference type="InterPro" id="IPR013151">
    <property type="entry name" value="Immunoglobulin_dom"/>
</dbReference>
<sequence length="405" mass="46107">MSLGNPTPQPGLIPYSNWRSNLFLRWENALNRNFLPGLSVEHKITVLAGTLPKPIIWAEPHSVIAIYTPVTIWCQGSWEAVEYFLYKEGSLDPWDRQLPLERENKAKFYIEYMSNGFAGIYKCYFKSPAGSSEHSDTLVLVLTGAYVQPSLSVMPSSAVTSGESITMQCSSSLKFDRFILIQERKHNFSWTLDSQQHAKLSFQAHFVLDSVTANHNGTFRCYGYFKTVPHEWSTSSNPINILVSEGEEVHQDQKVLIGVLVTLFLLFFLLLLLILLRHQCKGKKKNAGDPQSKHRDRLLQKRSNPDTDNKEENLYASVKDTQPEERVELDSWKPHGQDPQQIVYAQVKPSRHQKAGLTSPSPLSRKELDMKNNQSGENREVHLQATTSKEPQDVMYAQLCSRTPE</sequence>
<dbReference type="PROSITE" id="PS50835">
    <property type="entry name" value="IG_LIKE"/>
    <property type="match status" value="1"/>
</dbReference>